<evidence type="ECO:0000256" key="5">
    <source>
        <dbReference type="ARBA" id="ARBA00022679"/>
    </source>
</evidence>
<dbReference type="PANTHER" id="PTHR11739">
    <property type="entry name" value="CITRATE SYNTHASE"/>
    <property type="match status" value="1"/>
</dbReference>
<dbReference type="OrthoDB" id="9800864at2"/>
<name>A0A432Y135_9GAMM</name>
<dbReference type="SUPFAM" id="SSF48256">
    <property type="entry name" value="Citrate synthase"/>
    <property type="match status" value="1"/>
</dbReference>
<dbReference type="InterPro" id="IPR016142">
    <property type="entry name" value="Citrate_synth-like_lrg_a-sub"/>
</dbReference>
<feature type="active site" evidence="9">
    <location>
        <position position="260"/>
    </location>
</feature>
<proteinExistence type="inferred from homology"/>
<keyword evidence="4" id="KW-0816">Tricarboxylic acid cycle</keyword>
<dbReference type="AlphaFoldDB" id="A0A432Y135"/>
<comment type="caution">
    <text evidence="12">The sequence shown here is derived from an EMBL/GenBank/DDBJ whole genome shotgun (WGS) entry which is preliminary data.</text>
</comment>
<sequence length="374" mass="41816">MVDKKLSGAGLRGQVAGETKLCTVGKSGSGLTYAGYDIKELAEKVSFEEVAYLLAHGELPKADALAAYKGRLAKLRGLPQSLKDVLERIPADAHPMDVMRTGCSFLGNIEPEEDFDQADDKIERLLAAFPSMLLYWYHFSHNNKRIETDTDADSIGAHFLELLHGEKPSQLHTDVMNTSLILYAEHEFNASTFTARVCASTLSDIFSCVTGAIGSLRGPLHGGANEAAMELIEDMKDPDDAEKTLMGMLERKEKIMGFGHAVYREFDPRNDIIKAWSEKLAKENGDTRLYDVSVRCEEVMWREKKLFPNADFFHASAYHFMGIPTKLFTPIFVMSRVTGWTAHVKEQRENNRIIRPSADYVGPEPRPVPALNER</sequence>
<evidence type="ECO:0000256" key="1">
    <source>
        <dbReference type="ARBA" id="ARBA00004751"/>
    </source>
</evidence>
<dbReference type="PANTHER" id="PTHR11739:SF25">
    <property type="entry name" value="CITRATE SYNTHASE-RELATED PROTEIN DDB_G0287281"/>
    <property type="match status" value="1"/>
</dbReference>
<dbReference type="CDD" id="cd06108">
    <property type="entry name" value="Ec2MCS_like"/>
    <property type="match status" value="1"/>
</dbReference>
<dbReference type="Proteomes" id="UP000287198">
    <property type="component" value="Unassembled WGS sequence"/>
</dbReference>
<dbReference type="GO" id="GO:0036440">
    <property type="term" value="F:citrate synthase activity"/>
    <property type="evidence" value="ECO:0007669"/>
    <property type="project" value="UniProtKB-EC"/>
</dbReference>
<evidence type="ECO:0000256" key="6">
    <source>
        <dbReference type="ARBA" id="ARBA00049052"/>
    </source>
</evidence>
<feature type="active site" evidence="9">
    <location>
        <position position="311"/>
    </location>
</feature>
<evidence type="ECO:0000313" key="12">
    <source>
        <dbReference type="EMBL" id="RUO54658.1"/>
    </source>
</evidence>
<comment type="catalytic activity">
    <reaction evidence="7">
        <text>oxaloacetate + acetyl-CoA + H2O = citrate + CoA + H(+)</text>
        <dbReference type="Rhea" id="RHEA:16845"/>
        <dbReference type="ChEBI" id="CHEBI:15377"/>
        <dbReference type="ChEBI" id="CHEBI:15378"/>
        <dbReference type="ChEBI" id="CHEBI:16452"/>
        <dbReference type="ChEBI" id="CHEBI:16947"/>
        <dbReference type="ChEBI" id="CHEBI:57287"/>
        <dbReference type="ChEBI" id="CHEBI:57288"/>
        <dbReference type="EC" id="2.3.3.16"/>
    </reaction>
</comment>
<accession>A0A432Y135</accession>
<evidence type="ECO:0000256" key="8">
    <source>
        <dbReference type="PIRNR" id="PIRNR001369"/>
    </source>
</evidence>
<reference evidence="13" key="1">
    <citation type="journal article" date="2018" name="Front. Microbiol.">
        <title>Genome-Based Analysis Reveals the Taxonomy and Diversity of the Family Idiomarinaceae.</title>
        <authorList>
            <person name="Liu Y."/>
            <person name="Lai Q."/>
            <person name="Shao Z."/>
        </authorList>
    </citation>
    <scope>NUCLEOTIDE SEQUENCE [LARGE SCALE GENOMIC DNA]</scope>
    <source>
        <strain evidence="13">BH195</strain>
    </source>
</reference>
<evidence type="ECO:0000256" key="10">
    <source>
        <dbReference type="RuleBase" id="RU003406"/>
    </source>
</evidence>
<dbReference type="UniPathway" id="UPA00223">
    <property type="reaction ID" value="UER00717"/>
</dbReference>
<dbReference type="InterPro" id="IPR016143">
    <property type="entry name" value="Citrate_synth-like_sm_a-sub"/>
</dbReference>
<keyword evidence="5 8" id="KW-0808">Transferase</keyword>
<protein>
    <recommendedName>
        <fullName evidence="8">Citrate synthase</fullName>
    </recommendedName>
</protein>
<evidence type="ECO:0000256" key="4">
    <source>
        <dbReference type="ARBA" id="ARBA00022532"/>
    </source>
</evidence>
<keyword evidence="13" id="KW-1185">Reference proteome</keyword>
<dbReference type="FunFam" id="1.10.230.10:FF:000003">
    <property type="entry name" value="Citrate synthase"/>
    <property type="match status" value="1"/>
</dbReference>
<gene>
    <name evidence="12" type="ORF">CWI69_04405</name>
</gene>
<evidence type="ECO:0000313" key="13">
    <source>
        <dbReference type="Proteomes" id="UP000287198"/>
    </source>
</evidence>
<dbReference type="InterPro" id="IPR011278">
    <property type="entry name" value="2-MeCitrate/Citrate_synth_II"/>
</dbReference>
<dbReference type="GO" id="GO:0050440">
    <property type="term" value="F:2-methylcitrate synthase activity"/>
    <property type="evidence" value="ECO:0007669"/>
    <property type="project" value="UniProtKB-EC"/>
</dbReference>
<dbReference type="InterPro" id="IPR036969">
    <property type="entry name" value="Citrate_synthase_sf"/>
</dbReference>
<dbReference type="GO" id="GO:0019679">
    <property type="term" value="P:propionate metabolic process, methylcitrate cycle"/>
    <property type="evidence" value="ECO:0007669"/>
    <property type="project" value="TreeGrafter"/>
</dbReference>
<dbReference type="NCBIfam" id="NF009006">
    <property type="entry name" value="PRK12351.1"/>
    <property type="match status" value="1"/>
</dbReference>
<comment type="catalytic activity">
    <reaction evidence="6">
        <text>propanoyl-CoA + oxaloacetate + H2O = (2S,3S)-2-methylcitrate + CoA + H(+)</text>
        <dbReference type="Rhea" id="RHEA:23780"/>
        <dbReference type="ChEBI" id="CHEBI:15377"/>
        <dbReference type="ChEBI" id="CHEBI:15378"/>
        <dbReference type="ChEBI" id="CHEBI:16452"/>
        <dbReference type="ChEBI" id="CHEBI:57287"/>
        <dbReference type="ChEBI" id="CHEBI:57392"/>
        <dbReference type="ChEBI" id="CHEBI:58853"/>
        <dbReference type="EC" id="2.3.3.5"/>
    </reaction>
</comment>
<dbReference type="Gene3D" id="1.10.230.10">
    <property type="entry name" value="Cytochrome P450-Terp, domain 2"/>
    <property type="match status" value="1"/>
</dbReference>
<dbReference type="EMBL" id="PIPW01000001">
    <property type="protein sequence ID" value="RUO54658.1"/>
    <property type="molecule type" value="Genomic_DNA"/>
</dbReference>
<evidence type="ECO:0000256" key="9">
    <source>
        <dbReference type="PIRSR" id="PIRSR001369-1"/>
    </source>
</evidence>
<evidence type="ECO:0000256" key="2">
    <source>
        <dbReference type="ARBA" id="ARBA00005026"/>
    </source>
</evidence>
<dbReference type="PIRSF" id="PIRSF001369">
    <property type="entry name" value="Citrate_synth"/>
    <property type="match status" value="1"/>
</dbReference>
<dbReference type="InterPro" id="IPR002020">
    <property type="entry name" value="Citrate_synthase"/>
</dbReference>
<evidence type="ECO:0000256" key="11">
    <source>
        <dbReference type="SAM" id="MobiDB-lite"/>
    </source>
</evidence>
<comment type="pathway">
    <text evidence="1">Carbohydrate metabolism; tricarboxylic acid cycle; isocitrate from oxaloacetate: step 1/2.</text>
</comment>
<dbReference type="GO" id="GO:0006099">
    <property type="term" value="P:tricarboxylic acid cycle"/>
    <property type="evidence" value="ECO:0007669"/>
    <property type="project" value="UniProtKB-UniPathway"/>
</dbReference>
<dbReference type="GO" id="GO:0005975">
    <property type="term" value="P:carbohydrate metabolic process"/>
    <property type="evidence" value="ECO:0007669"/>
    <property type="project" value="TreeGrafter"/>
</dbReference>
<evidence type="ECO:0000256" key="3">
    <source>
        <dbReference type="ARBA" id="ARBA00010566"/>
    </source>
</evidence>
<comment type="similarity">
    <text evidence="3 8 10">Belongs to the citrate synthase family.</text>
</comment>
<comment type="pathway">
    <text evidence="2">Organic acid metabolism; propanoate degradation.</text>
</comment>
<dbReference type="NCBIfam" id="TIGR01800">
    <property type="entry name" value="cit_synth_II"/>
    <property type="match status" value="1"/>
</dbReference>
<dbReference type="PROSITE" id="PS00480">
    <property type="entry name" value="CITRATE_SYNTHASE"/>
    <property type="match status" value="1"/>
</dbReference>
<dbReference type="PRINTS" id="PR00143">
    <property type="entry name" value="CITRTSNTHASE"/>
</dbReference>
<dbReference type="InterPro" id="IPR019810">
    <property type="entry name" value="Citrate_synthase_AS"/>
</dbReference>
<evidence type="ECO:0000256" key="7">
    <source>
        <dbReference type="ARBA" id="ARBA00049288"/>
    </source>
</evidence>
<organism evidence="12 13">
    <name type="scientific">Pseudidiomarina halophila</name>
    <dbReference type="NCBI Taxonomy" id="1449799"/>
    <lineage>
        <taxon>Bacteria</taxon>
        <taxon>Pseudomonadati</taxon>
        <taxon>Pseudomonadota</taxon>
        <taxon>Gammaproteobacteria</taxon>
        <taxon>Alteromonadales</taxon>
        <taxon>Idiomarinaceae</taxon>
        <taxon>Pseudidiomarina</taxon>
    </lineage>
</organism>
<dbReference type="InterPro" id="IPR024176">
    <property type="entry name" value="Citrate_synthase_bac-typ"/>
</dbReference>
<dbReference type="RefSeq" id="WP_126762231.1">
    <property type="nucleotide sequence ID" value="NZ_JBHLTZ010000004.1"/>
</dbReference>
<dbReference type="Gene3D" id="1.10.580.10">
    <property type="entry name" value="Citrate Synthase, domain 1"/>
    <property type="match status" value="1"/>
</dbReference>
<dbReference type="Pfam" id="PF00285">
    <property type="entry name" value="Citrate_synt"/>
    <property type="match status" value="1"/>
</dbReference>
<dbReference type="GO" id="GO:0005737">
    <property type="term" value="C:cytoplasm"/>
    <property type="evidence" value="ECO:0007669"/>
    <property type="project" value="InterPro"/>
</dbReference>
<feature type="region of interest" description="Disordered" evidence="11">
    <location>
        <begin position="355"/>
        <end position="374"/>
    </location>
</feature>